<name>A0A1G8HLQ8_9CLOT</name>
<keyword evidence="4 8" id="KW-0808">Transferase</keyword>
<dbReference type="Pfam" id="PF00202">
    <property type="entry name" value="Aminotran_3"/>
    <property type="match status" value="1"/>
</dbReference>
<dbReference type="InterPro" id="IPR005814">
    <property type="entry name" value="Aminotrans_3"/>
</dbReference>
<dbReference type="AlphaFoldDB" id="A0A1G8HLQ8"/>
<accession>A0A1G8HLQ8</accession>
<keyword evidence="3" id="KW-0028">Amino-acid biosynthesis</keyword>
<comment type="cofactor">
    <cofactor evidence="1">
        <name>pyridoxal 5'-phosphate</name>
        <dbReference type="ChEBI" id="CHEBI:597326"/>
    </cofactor>
</comment>
<comment type="pathway">
    <text evidence="6">Amino-acid biosynthesis.</text>
</comment>
<dbReference type="CDD" id="cd00610">
    <property type="entry name" value="OAT_like"/>
    <property type="match status" value="1"/>
</dbReference>
<dbReference type="NCBIfam" id="TIGR00707">
    <property type="entry name" value="argD"/>
    <property type="match status" value="1"/>
</dbReference>
<evidence type="ECO:0000256" key="1">
    <source>
        <dbReference type="ARBA" id="ARBA00001933"/>
    </source>
</evidence>
<dbReference type="PANTHER" id="PTHR11986">
    <property type="entry name" value="AMINOTRANSFERASE CLASS III"/>
    <property type="match status" value="1"/>
</dbReference>
<dbReference type="PANTHER" id="PTHR11986:SF79">
    <property type="entry name" value="ACETYLORNITHINE AMINOTRANSFERASE, MITOCHONDRIAL"/>
    <property type="match status" value="1"/>
</dbReference>
<dbReference type="GO" id="GO:0042802">
    <property type="term" value="F:identical protein binding"/>
    <property type="evidence" value="ECO:0007669"/>
    <property type="project" value="TreeGrafter"/>
</dbReference>
<reference evidence="8 9" key="1">
    <citation type="submission" date="2016-10" db="EMBL/GenBank/DDBJ databases">
        <authorList>
            <person name="de Groot N.N."/>
        </authorList>
    </citation>
    <scope>NUCLEOTIDE SEQUENCE [LARGE SCALE GENOMIC DNA]</scope>
    <source>
        <strain evidence="8 9">CGMCC 1.5058</strain>
    </source>
</reference>
<dbReference type="PROSITE" id="PS00600">
    <property type="entry name" value="AA_TRANSFER_CLASS_3"/>
    <property type="match status" value="1"/>
</dbReference>
<keyword evidence="5 7" id="KW-0663">Pyridoxal phosphate</keyword>
<evidence type="ECO:0000256" key="2">
    <source>
        <dbReference type="ARBA" id="ARBA00022576"/>
    </source>
</evidence>
<evidence type="ECO:0000256" key="4">
    <source>
        <dbReference type="ARBA" id="ARBA00022679"/>
    </source>
</evidence>
<dbReference type="InterPro" id="IPR050103">
    <property type="entry name" value="Class-III_PLP-dep_AT"/>
</dbReference>
<evidence type="ECO:0000313" key="8">
    <source>
        <dbReference type="EMBL" id="SDI07525.1"/>
    </source>
</evidence>
<dbReference type="NCBIfam" id="NF002325">
    <property type="entry name" value="PRK01278.1"/>
    <property type="match status" value="1"/>
</dbReference>
<keyword evidence="2 8" id="KW-0032">Aminotransferase</keyword>
<protein>
    <submittedName>
        <fullName evidence="8">Acetylornithine/N-succinyldiaminopimelate aminotransferase</fullName>
    </submittedName>
</protein>
<dbReference type="PIRSF" id="PIRSF000521">
    <property type="entry name" value="Transaminase_4ab_Lys_Orn"/>
    <property type="match status" value="1"/>
</dbReference>
<sequence>MNLLDQDRKYILPIYKRLPLEIVKAEGMILTDQEGKEYLDFYSGIAVHTLGHRNEKVLEAMRVQMENFLHLSNYFAAPSAVTLAKLLVENSFASKVFFANSGAEANEAMLKLARKYGRSIRKDKVKFVALEKGFHGRTYGAMNLTGTPAYREPFGEALEGITHVRINDVDGLRSAVDQNTCGIFFEVIQGEGGLREMEEPFALELKRLSEKFDALLLADEVQTGLYRTGTLFAYETLPLTPHAMTLAKGLGGGLPLGALLLSKKVEHVLRPGDHGSTFGGNPLACAAGAAVLEEILEKEFQEKLKVKMDLFLEKLKALQTRYPEVIKEIRGRGYMVGLDVGEASETIREEAMKRQLLLNITGGTVLRLLPALTMEKKEMDRFFLVMEEILSTWEGRYGSE</sequence>
<dbReference type="InterPro" id="IPR015421">
    <property type="entry name" value="PyrdxlP-dep_Trfase_major"/>
</dbReference>
<dbReference type="InterPro" id="IPR004636">
    <property type="entry name" value="AcOrn/SuccOrn_fam"/>
</dbReference>
<evidence type="ECO:0000256" key="3">
    <source>
        <dbReference type="ARBA" id="ARBA00022605"/>
    </source>
</evidence>
<gene>
    <name evidence="8" type="ORF">SAMN05421804_101625</name>
</gene>
<dbReference type="SUPFAM" id="SSF53383">
    <property type="entry name" value="PLP-dependent transferases"/>
    <property type="match status" value="1"/>
</dbReference>
<dbReference type="GO" id="GO:0008483">
    <property type="term" value="F:transaminase activity"/>
    <property type="evidence" value="ECO:0007669"/>
    <property type="project" value="UniProtKB-KW"/>
</dbReference>
<dbReference type="InterPro" id="IPR049704">
    <property type="entry name" value="Aminotrans_3_PPA_site"/>
</dbReference>
<dbReference type="RefSeq" id="WP_031573957.1">
    <property type="nucleotide sequence ID" value="NZ_FNDZ01000001.1"/>
</dbReference>
<evidence type="ECO:0000313" key="9">
    <source>
        <dbReference type="Proteomes" id="UP000183255"/>
    </source>
</evidence>
<dbReference type="EMBL" id="FNDZ01000001">
    <property type="protein sequence ID" value="SDI07525.1"/>
    <property type="molecule type" value="Genomic_DNA"/>
</dbReference>
<dbReference type="Gene3D" id="3.90.1150.10">
    <property type="entry name" value="Aspartate Aminotransferase, domain 1"/>
    <property type="match status" value="1"/>
</dbReference>
<dbReference type="GO" id="GO:0030170">
    <property type="term" value="F:pyridoxal phosphate binding"/>
    <property type="evidence" value="ECO:0007669"/>
    <property type="project" value="InterPro"/>
</dbReference>
<dbReference type="FunFam" id="3.40.640.10:FF:000004">
    <property type="entry name" value="Acetylornithine aminotransferase"/>
    <property type="match status" value="1"/>
</dbReference>
<dbReference type="InterPro" id="IPR015422">
    <property type="entry name" value="PyrdxlP-dep_Trfase_small"/>
</dbReference>
<dbReference type="Gene3D" id="3.40.640.10">
    <property type="entry name" value="Type I PLP-dependent aspartate aminotransferase-like (Major domain)"/>
    <property type="match status" value="1"/>
</dbReference>
<organism evidence="8 9">
    <name type="scientific">Proteiniclasticum ruminis</name>
    <dbReference type="NCBI Taxonomy" id="398199"/>
    <lineage>
        <taxon>Bacteria</taxon>
        <taxon>Bacillati</taxon>
        <taxon>Bacillota</taxon>
        <taxon>Clostridia</taxon>
        <taxon>Eubacteriales</taxon>
        <taxon>Clostridiaceae</taxon>
        <taxon>Proteiniclasticum</taxon>
    </lineage>
</organism>
<evidence type="ECO:0000256" key="5">
    <source>
        <dbReference type="ARBA" id="ARBA00022898"/>
    </source>
</evidence>
<comment type="similarity">
    <text evidence="7">Belongs to the class-III pyridoxal-phosphate-dependent aminotransferase family.</text>
</comment>
<proteinExistence type="inferred from homology"/>
<evidence type="ECO:0000256" key="7">
    <source>
        <dbReference type="RuleBase" id="RU003560"/>
    </source>
</evidence>
<evidence type="ECO:0000256" key="6">
    <source>
        <dbReference type="ARBA" id="ARBA00029440"/>
    </source>
</evidence>
<dbReference type="Proteomes" id="UP000183255">
    <property type="component" value="Unassembled WGS sequence"/>
</dbReference>
<dbReference type="InterPro" id="IPR015424">
    <property type="entry name" value="PyrdxlP-dep_Trfase"/>
</dbReference>
<dbReference type="GO" id="GO:0006526">
    <property type="term" value="P:L-arginine biosynthetic process"/>
    <property type="evidence" value="ECO:0007669"/>
    <property type="project" value="UniProtKB-ARBA"/>
</dbReference>